<feature type="region of interest" description="Disordered" evidence="1">
    <location>
        <begin position="491"/>
        <end position="513"/>
    </location>
</feature>
<sequence>MKYWILLFSLVVFSTAAEAKWYEAQSDNFVIYADDSEKDVRRFAEMLEQYHASMEFITGRKLDKPSPSNRVTIFAVGSKRDIRKLSGSKSTTIAGFYIPRAGGSKAFVQDIRLKSGYPDFSTVVLLHEYAHHFLISSSRYAMPRWMSEGAAEFFAAATFNRDGSVLIGRPAQHRAGELAYAKDVSIYELLDRNLYEKNKGRKYDSFYGRSWLLYHYLQFEPTRKGQLTAYWKRVVEGETSTDAAQEAFGDLDQLGKDLDRYLKQRRMMTFNLKPDWLTVGEVSIRELSEGEADIMPLRMRSQRGVTREEALELLPDVQKVAKQYPNDPAVLTVLAEAEVDAGNNAAAIAAANAAIALDPKQRNAYVQKGYALFREAIDAEDPDSAYKAAMAPFSALNALENDHPLPLIYYYRSFVARGKEPPEQARHALERAAELAPFDHGLWVNVGAMQAAEGKIALAKESLSPVAANPHGGRTASRAEALIAALQNATEGEPFRARSRPKFKVTQQDGREE</sequence>
<comment type="caution">
    <text evidence="3">The sequence shown here is derived from an EMBL/GenBank/DDBJ whole genome shotgun (WGS) entry which is preliminary data.</text>
</comment>
<evidence type="ECO:0000313" key="4">
    <source>
        <dbReference type="Proteomes" id="UP000561181"/>
    </source>
</evidence>
<dbReference type="EMBL" id="JABCRE010000002">
    <property type="protein sequence ID" value="NMW30866.1"/>
    <property type="molecule type" value="Genomic_DNA"/>
</dbReference>
<accession>A0A848QMT8</accession>
<feature type="signal peptide" evidence="2">
    <location>
        <begin position="1"/>
        <end position="19"/>
    </location>
</feature>
<proteinExistence type="predicted"/>
<gene>
    <name evidence="3" type="ORF">HKD42_02185</name>
</gene>
<dbReference type="InterPro" id="IPR011990">
    <property type="entry name" value="TPR-like_helical_dom_sf"/>
</dbReference>
<dbReference type="Proteomes" id="UP000561181">
    <property type="component" value="Unassembled WGS sequence"/>
</dbReference>
<reference evidence="3 4" key="1">
    <citation type="submission" date="2020-04" db="EMBL/GenBank/DDBJ databases">
        <authorList>
            <person name="Liu A."/>
        </authorList>
    </citation>
    <scope>NUCLEOTIDE SEQUENCE [LARGE SCALE GENOMIC DNA]</scope>
    <source>
        <strain evidence="3 4">RZ02</strain>
    </source>
</reference>
<dbReference type="SUPFAM" id="SSF48452">
    <property type="entry name" value="TPR-like"/>
    <property type="match status" value="1"/>
</dbReference>
<evidence type="ECO:0008006" key="5">
    <source>
        <dbReference type="Google" id="ProtNLM"/>
    </source>
</evidence>
<keyword evidence="4" id="KW-1185">Reference proteome</keyword>
<evidence type="ECO:0000313" key="3">
    <source>
        <dbReference type="EMBL" id="NMW30866.1"/>
    </source>
</evidence>
<keyword evidence="2" id="KW-0732">Signal</keyword>
<evidence type="ECO:0000256" key="2">
    <source>
        <dbReference type="SAM" id="SignalP"/>
    </source>
</evidence>
<dbReference type="Gene3D" id="1.25.40.10">
    <property type="entry name" value="Tetratricopeptide repeat domain"/>
    <property type="match status" value="1"/>
</dbReference>
<protein>
    <recommendedName>
        <fullName evidence="5">DUF1570 domain-containing protein</fullName>
    </recommendedName>
</protein>
<name>A0A848QMT8_9SPHN</name>
<feature type="chain" id="PRO_5033013266" description="DUF1570 domain-containing protein" evidence="2">
    <location>
        <begin position="20"/>
        <end position="513"/>
    </location>
</feature>
<organism evidence="3 4">
    <name type="scientific">Pontixanthobacter rizhaonensis</name>
    <dbReference type="NCBI Taxonomy" id="2730337"/>
    <lineage>
        <taxon>Bacteria</taxon>
        <taxon>Pseudomonadati</taxon>
        <taxon>Pseudomonadota</taxon>
        <taxon>Alphaproteobacteria</taxon>
        <taxon>Sphingomonadales</taxon>
        <taxon>Erythrobacteraceae</taxon>
        <taxon>Pontixanthobacter</taxon>
    </lineage>
</organism>
<dbReference type="AlphaFoldDB" id="A0A848QMT8"/>
<evidence type="ECO:0000256" key="1">
    <source>
        <dbReference type="SAM" id="MobiDB-lite"/>
    </source>
</evidence>